<proteinExistence type="predicted"/>
<evidence type="ECO:0000313" key="3">
    <source>
        <dbReference type="Proteomes" id="UP000008366"/>
    </source>
</evidence>
<dbReference type="OrthoDB" id="5147524at2"/>
<dbReference type="RefSeq" id="WP_006591445.1">
    <property type="nucleotide sequence ID" value="NZ_BAHD01000014.1"/>
</dbReference>
<reference evidence="2 3" key="1">
    <citation type="submission" date="2012-08" db="EMBL/GenBank/DDBJ databases">
        <title>Whole genome shotgun sequence of Kineosphaera limosa NBRC 100340.</title>
        <authorList>
            <person name="Yoshida I."/>
            <person name="Isaki S."/>
            <person name="Hosoyama A."/>
            <person name="Tsuchikane K."/>
            <person name="Katsumata H."/>
            <person name="Ando Y."/>
            <person name="Ohji S."/>
            <person name="Hamada M."/>
            <person name="Tamura T."/>
            <person name="Yamazoe A."/>
            <person name="Yamazaki S."/>
            <person name="Fujita N."/>
        </authorList>
    </citation>
    <scope>NUCLEOTIDE SEQUENCE [LARGE SCALE GENOMIC DNA]</scope>
    <source>
        <strain evidence="2 3">NBRC 100340</strain>
    </source>
</reference>
<protein>
    <submittedName>
        <fullName evidence="2">Uncharacterized protein</fullName>
    </submittedName>
</protein>
<dbReference type="AlphaFoldDB" id="K6VFF3"/>
<gene>
    <name evidence="2" type="ORF">KILIM_014_00490</name>
</gene>
<keyword evidence="3" id="KW-1185">Reference proteome</keyword>
<dbReference type="Proteomes" id="UP000008366">
    <property type="component" value="Unassembled WGS sequence"/>
</dbReference>
<accession>K6VFF3</accession>
<organism evidence="2 3">
    <name type="scientific">Kineosphaera limosa NBRC 100340</name>
    <dbReference type="NCBI Taxonomy" id="1184609"/>
    <lineage>
        <taxon>Bacteria</taxon>
        <taxon>Bacillati</taxon>
        <taxon>Actinomycetota</taxon>
        <taxon>Actinomycetes</taxon>
        <taxon>Micrococcales</taxon>
        <taxon>Dermatophilaceae</taxon>
        <taxon>Kineosphaera</taxon>
    </lineage>
</organism>
<evidence type="ECO:0000313" key="2">
    <source>
        <dbReference type="EMBL" id="GAB94913.1"/>
    </source>
</evidence>
<dbReference type="eggNOG" id="ENOG5031QUR">
    <property type="taxonomic scope" value="Bacteria"/>
</dbReference>
<feature type="region of interest" description="Disordered" evidence="1">
    <location>
        <begin position="213"/>
        <end position="232"/>
    </location>
</feature>
<dbReference type="STRING" id="1184609.KILIM_014_00490"/>
<name>K6VFF3_9MICO</name>
<comment type="caution">
    <text evidence="2">The sequence shown here is derived from an EMBL/GenBank/DDBJ whole genome shotgun (WGS) entry which is preliminary data.</text>
</comment>
<dbReference type="EMBL" id="BAHD01000014">
    <property type="protein sequence ID" value="GAB94913.1"/>
    <property type="molecule type" value="Genomic_DNA"/>
</dbReference>
<evidence type="ECO:0000256" key="1">
    <source>
        <dbReference type="SAM" id="MobiDB-lite"/>
    </source>
</evidence>
<sequence length="232" mass="26206">MAHDSGQTREEVERQLRGLQAVERIRAALEDRFEVEVREAVCSGVDYPPARLHDYLTGIEDSHEPRVRLLFELFERGALRRPELAAELADVPATCFFLGTAARYERSLADWLTLFGGTYTPPALTDRPGDLPRDLELWSAGDLVWSRSRQAAQDCADYLTLLLDRPVGLWRMRIPVSALRCVAHDRWSGRDDTRYLVPPQVLDISRATQLAPGAPAPLDRPLAPRPRIVDEL</sequence>